<sequence length="288" mass="33280">MAFNRAILRTYAQLSEPTRLAPSIYFTHTEKTVTIFDAYPKAVFHLLVLPRIKDKEGPLSAANLTSLKKFLNSNQTNRKDARELLGRLKEDGEKVREMVKEEMRDRYGFVWKVHLGFHAVQSMDHIHLHVISEDLCAPGLKTKKHYNSFHPKLGFFLHIDDVLSWFDEGNAESYMRSMARLDEASYEKKLKDPLGCFHCAKEFKNMPVLKTHLQEHFDEMAQKGKTAELDRKRRHNAETEENSKIDPDLKQEIETAKRKPLASDPTFEASSQIHDGDSDAPRKKQKST</sequence>
<protein>
    <recommendedName>
        <fullName evidence="4">C2H2-type domain-containing protein</fullName>
    </recommendedName>
</protein>
<dbReference type="GO" id="GO:0000012">
    <property type="term" value="P:single strand break repair"/>
    <property type="evidence" value="ECO:0007669"/>
    <property type="project" value="TreeGrafter"/>
</dbReference>
<dbReference type="PANTHER" id="PTHR12486">
    <property type="entry name" value="APRATAXIN-RELATED"/>
    <property type="match status" value="1"/>
</dbReference>
<dbReference type="PROSITE" id="PS50157">
    <property type="entry name" value="ZINC_FINGER_C2H2_2"/>
    <property type="match status" value="1"/>
</dbReference>
<keyword evidence="2" id="KW-0862">Zinc</keyword>
<keyword evidence="2" id="KW-0863">Zinc-finger</keyword>
<keyword evidence="6" id="KW-1185">Reference proteome</keyword>
<dbReference type="PANTHER" id="PTHR12486:SF4">
    <property type="entry name" value="APRATAXIN"/>
    <property type="match status" value="1"/>
</dbReference>
<dbReference type="GO" id="GO:0003725">
    <property type="term" value="F:double-stranded RNA binding"/>
    <property type="evidence" value="ECO:0007669"/>
    <property type="project" value="TreeGrafter"/>
</dbReference>
<dbReference type="InterPro" id="IPR036265">
    <property type="entry name" value="HIT-like_sf"/>
</dbReference>
<feature type="region of interest" description="Disordered" evidence="3">
    <location>
        <begin position="222"/>
        <end position="288"/>
    </location>
</feature>
<dbReference type="EMBL" id="LNZH02000199">
    <property type="protein sequence ID" value="OCB86776.1"/>
    <property type="molecule type" value="Genomic_DNA"/>
</dbReference>
<reference evidence="5" key="1">
    <citation type="submission" date="2016-06" db="EMBL/GenBank/DDBJ databases">
        <title>Draft Genome sequence of the fungus Inonotus baumii.</title>
        <authorList>
            <person name="Zhu H."/>
            <person name="Lin W."/>
        </authorList>
    </citation>
    <scope>NUCLEOTIDE SEQUENCE</scope>
    <source>
        <strain evidence="5">821</strain>
    </source>
</reference>
<proteinExistence type="predicted"/>
<evidence type="ECO:0000256" key="3">
    <source>
        <dbReference type="SAM" id="MobiDB-lite"/>
    </source>
</evidence>
<dbReference type="GO" id="GO:0008270">
    <property type="term" value="F:zinc ion binding"/>
    <property type="evidence" value="ECO:0007669"/>
    <property type="project" value="UniProtKB-KW"/>
</dbReference>
<dbReference type="PROSITE" id="PS00028">
    <property type="entry name" value="ZINC_FINGER_C2H2_1"/>
    <property type="match status" value="1"/>
</dbReference>
<dbReference type="InterPro" id="IPR032566">
    <property type="entry name" value="Znf-C2HE"/>
</dbReference>
<accession>A0A9Q5N780</accession>
<evidence type="ECO:0000259" key="4">
    <source>
        <dbReference type="PROSITE" id="PS50157"/>
    </source>
</evidence>
<dbReference type="OrthoDB" id="3512845at2759"/>
<dbReference type="GO" id="GO:0005634">
    <property type="term" value="C:nucleus"/>
    <property type="evidence" value="ECO:0007669"/>
    <property type="project" value="TreeGrafter"/>
</dbReference>
<dbReference type="Pfam" id="PF11969">
    <property type="entry name" value="DcpS_C"/>
    <property type="match status" value="1"/>
</dbReference>
<dbReference type="GO" id="GO:1990165">
    <property type="term" value="F:single-strand break-containing DNA binding"/>
    <property type="evidence" value="ECO:0007669"/>
    <property type="project" value="TreeGrafter"/>
</dbReference>
<organism evidence="5 6">
    <name type="scientific">Sanghuangporus baumii</name>
    <name type="common">Phellinus baumii</name>
    <dbReference type="NCBI Taxonomy" id="108892"/>
    <lineage>
        <taxon>Eukaryota</taxon>
        <taxon>Fungi</taxon>
        <taxon>Dikarya</taxon>
        <taxon>Basidiomycota</taxon>
        <taxon>Agaricomycotina</taxon>
        <taxon>Agaricomycetes</taxon>
        <taxon>Hymenochaetales</taxon>
        <taxon>Hymenochaetaceae</taxon>
        <taxon>Sanghuangporus</taxon>
    </lineage>
</organism>
<evidence type="ECO:0000256" key="2">
    <source>
        <dbReference type="PROSITE-ProRule" id="PRU00042"/>
    </source>
</evidence>
<name>A0A9Q5N780_SANBA</name>
<dbReference type="GO" id="GO:0033699">
    <property type="term" value="F:DNA 5'-adenosine monophosphate hydrolase activity"/>
    <property type="evidence" value="ECO:0007669"/>
    <property type="project" value="TreeGrafter"/>
</dbReference>
<dbReference type="Proteomes" id="UP000757232">
    <property type="component" value="Unassembled WGS sequence"/>
</dbReference>
<dbReference type="SUPFAM" id="SSF54197">
    <property type="entry name" value="HIT-like"/>
    <property type="match status" value="1"/>
</dbReference>
<dbReference type="AlphaFoldDB" id="A0A9Q5N780"/>
<dbReference type="InterPro" id="IPR013087">
    <property type="entry name" value="Znf_C2H2_type"/>
</dbReference>
<keyword evidence="2" id="KW-0479">Metal-binding</keyword>
<dbReference type="GO" id="GO:0030983">
    <property type="term" value="F:mismatched DNA binding"/>
    <property type="evidence" value="ECO:0007669"/>
    <property type="project" value="TreeGrafter"/>
</dbReference>
<feature type="domain" description="C2H2-type" evidence="4">
    <location>
        <begin position="194"/>
        <end position="221"/>
    </location>
</feature>
<evidence type="ECO:0000313" key="6">
    <source>
        <dbReference type="Proteomes" id="UP000757232"/>
    </source>
</evidence>
<keyword evidence="1" id="KW-0378">Hydrolase</keyword>
<dbReference type="Gene3D" id="3.30.428.10">
    <property type="entry name" value="HIT-like"/>
    <property type="match status" value="1"/>
</dbReference>
<evidence type="ECO:0000256" key="1">
    <source>
        <dbReference type="ARBA" id="ARBA00022801"/>
    </source>
</evidence>
<comment type="caution">
    <text evidence="5">The sequence shown here is derived from an EMBL/GenBank/DDBJ whole genome shotgun (WGS) entry which is preliminary data.</text>
</comment>
<feature type="compositionally biased region" description="Basic and acidic residues" evidence="3">
    <location>
        <begin position="222"/>
        <end position="257"/>
    </location>
</feature>
<dbReference type="Pfam" id="PF16278">
    <property type="entry name" value="zf-C2HE"/>
    <property type="match status" value="1"/>
</dbReference>
<evidence type="ECO:0000313" key="5">
    <source>
        <dbReference type="EMBL" id="OCB86776.1"/>
    </source>
</evidence>
<gene>
    <name evidence="5" type="ORF">A7U60_g6238</name>
</gene>
<dbReference type="GO" id="GO:0003697">
    <property type="term" value="F:single-stranded DNA binding"/>
    <property type="evidence" value="ECO:0007669"/>
    <property type="project" value="TreeGrafter"/>
</dbReference>